<feature type="region of interest" description="Disordered" evidence="1">
    <location>
        <begin position="55"/>
        <end position="77"/>
    </location>
</feature>
<proteinExistence type="predicted"/>
<sequence>MNNISSGDILFGLGLYNALGKQEPPIVLCYKGINIHCSCLLISIFPKTISPFKKSSRYSGSDFVDDGSQSSSKEKDESMVIRMAGFEFESAGEFLYEIPKLGGLVFTFMGKGIEGVASRDFGRLFLALG</sequence>
<gene>
    <name evidence="2" type="ORF">FH972_026493</name>
</gene>
<keyword evidence="3" id="KW-1185">Reference proteome</keyword>
<evidence type="ECO:0000313" key="3">
    <source>
        <dbReference type="Proteomes" id="UP000327013"/>
    </source>
</evidence>
<dbReference type="AlphaFoldDB" id="A0A5N6L6N9"/>
<protein>
    <submittedName>
        <fullName evidence="2">Uncharacterized protein</fullName>
    </submittedName>
</protein>
<evidence type="ECO:0000313" key="2">
    <source>
        <dbReference type="EMBL" id="KAB8743218.1"/>
    </source>
</evidence>
<accession>A0A5N6L6N9</accession>
<reference evidence="2 3" key="1">
    <citation type="submission" date="2019-06" db="EMBL/GenBank/DDBJ databases">
        <title>A chromosomal-level reference genome of Carpinus fangiana (Coryloideae, Betulaceae).</title>
        <authorList>
            <person name="Yang X."/>
            <person name="Wang Z."/>
            <person name="Zhang L."/>
            <person name="Hao G."/>
            <person name="Liu J."/>
            <person name="Yang Y."/>
        </authorList>
    </citation>
    <scope>NUCLEOTIDE SEQUENCE [LARGE SCALE GENOMIC DNA]</scope>
    <source>
        <strain evidence="2">Cfa_2016G</strain>
        <tissue evidence="2">Leaf</tissue>
    </source>
</reference>
<evidence type="ECO:0000256" key="1">
    <source>
        <dbReference type="SAM" id="MobiDB-lite"/>
    </source>
</evidence>
<comment type="caution">
    <text evidence="2">The sequence shown here is derived from an EMBL/GenBank/DDBJ whole genome shotgun (WGS) entry which is preliminary data.</text>
</comment>
<name>A0A5N6L6N9_9ROSI</name>
<dbReference type="Proteomes" id="UP000327013">
    <property type="component" value="Unassembled WGS sequence"/>
</dbReference>
<dbReference type="EMBL" id="VIBQ01000097">
    <property type="protein sequence ID" value="KAB8743218.1"/>
    <property type="molecule type" value="Genomic_DNA"/>
</dbReference>
<organism evidence="2 3">
    <name type="scientific">Carpinus fangiana</name>
    <dbReference type="NCBI Taxonomy" id="176857"/>
    <lineage>
        <taxon>Eukaryota</taxon>
        <taxon>Viridiplantae</taxon>
        <taxon>Streptophyta</taxon>
        <taxon>Embryophyta</taxon>
        <taxon>Tracheophyta</taxon>
        <taxon>Spermatophyta</taxon>
        <taxon>Magnoliopsida</taxon>
        <taxon>eudicotyledons</taxon>
        <taxon>Gunneridae</taxon>
        <taxon>Pentapetalae</taxon>
        <taxon>rosids</taxon>
        <taxon>fabids</taxon>
        <taxon>Fagales</taxon>
        <taxon>Betulaceae</taxon>
        <taxon>Carpinus</taxon>
    </lineage>
</organism>